<dbReference type="NCBIfam" id="TIGR02937">
    <property type="entry name" value="sigma70-ECF"/>
    <property type="match status" value="1"/>
</dbReference>
<dbReference type="GO" id="GO:0016987">
    <property type="term" value="F:sigma factor activity"/>
    <property type="evidence" value="ECO:0007669"/>
    <property type="project" value="UniProtKB-KW"/>
</dbReference>
<name>A0A848BTP8_9FIRM</name>
<dbReference type="InterPro" id="IPR007630">
    <property type="entry name" value="RNA_pol_sigma70_r4"/>
</dbReference>
<evidence type="ECO:0000256" key="2">
    <source>
        <dbReference type="ARBA" id="ARBA00023082"/>
    </source>
</evidence>
<keyword evidence="4" id="KW-0804">Transcription</keyword>
<dbReference type="SUPFAM" id="SSF88946">
    <property type="entry name" value="Sigma2 domain of RNA polymerase sigma factors"/>
    <property type="match status" value="1"/>
</dbReference>
<feature type="domain" description="RNA polymerase sigma-70 region 2" evidence="5">
    <location>
        <begin position="39"/>
        <end position="108"/>
    </location>
</feature>
<keyword evidence="3" id="KW-0238">DNA-binding</keyword>
<dbReference type="InterPro" id="IPR007627">
    <property type="entry name" value="RNA_pol_sigma70_r2"/>
</dbReference>
<sequence length="212" mass="25018">MLETYLKELQQIKLLAPEEERELWRAYKDRGDQESRRQLIEQYQPLVFREAMRWHISVDILQDALQEGTLGLIEAVERYDYGRNVAFPIFAVHRIRGEILDFLQKENKRSSLSLDEPDENGVTLRDQLPDGAEDLADRTGRQILFEHVAQTLQRLPQKEQIVVEGVYLKDQQQKSLAEDLSVSLPYVYRLQKRGIRRVRGMLSRFIHDNKEK</sequence>
<organism evidence="7 8">
    <name type="scientific">Megasphaera hexanoica</name>
    <dbReference type="NCBI Taxonomy" id="1675036"/>
    <lineage>
        <taxon>Bacteria</taxon>
        <taxon>Bacillati</taxon>
        <taxon>Bacillota</taxon>
        <taxon>Negativicutes</taxon>
        <taxon>Veillonellales</taxon>
        <taxon>Veillonellaceae</taxon>
        <taxon>Megasphaera</taxon>
    </lineage>
</organism>
<dbReference type="InterPro" id="IPR036388">
    <property type="entry name" value="WH-like_DNA-bd_sf"/>
</dbReference>
<dbReference type="InterPro" id="IPR014284">
    <property type="entry name" value="RNA_pol_sigma-70_dom"/>
</dbReference>
<dbReference type="InterPro" id="IPR013324">
    <property type="entry name" value="RNA_pol_sigma_r3/r4-like"/>
</dbReference>
<keyword evidence="2" id="KW-0731">Sigma factor</keyword>
<reference evidence="7 8" key="1">
    <citation type="submission" date="2020-04" db="EMBL/GenBank/DDBJ databases">
        <authorList>
            <person name="Hitch T.C.A."/>
            <person name="Wylensek D."/>
            <person name="Clavel T."/>
        </authorList>
    </citation>
    <scope>NUCLEOTIDE SEQUENCE [LARGE SCALE GENOMIC DNA]</scope>
    <source>
        <strain evidence="7 8">Oil-RF-744-FAT-WT-6-1</strain>
    </source>
</reference>
<protein>
    <submittedName>
        <fullName evidence="7">Sigma-70 family RNA polymerase sigma factor</fullName>
    </submittedName>
</protein>
<evidence type="ECO:0000256" key="1">
    <source>
        <dbReference type="ARBA" id="ARBA00023015"/>
    </source>
</evidence>
<dbReference type="Proteomes" id="UP000591071">
    <property type="component" value="Unassembled WGS sequence"/>
</dbReference>
<dbReference type="RefSeq" id="WP_170087677.1">
    <property type="nucleotide sequence ID" value="NZ_JABAFG010000012.1"/>
</dbReference>
<evidence type="ECO:0000313" key="7">
    <source>
        <dbReference type="EMBL" id="NME28570.1"/>
    </source>
</evidence>
<dbReference type="InterPro" id="IPR013325">
    <property type="entry name" value="RNA_pol_sigma_r2"/>
</dbReference>
<evidence type="ECO:0000259" key="6">
    <source>
        <dbReference type="Pfam" id="PF04545"/>
    </source>
</evidence>
<dbReference type="GO" id="GO:0006352">
    <property type="term" value="P:DNA-templated transcription initiation"/>
    <property type="evidence" value="ECO:0007669"/>
    <property type="project" value="InterPro"/>
</dbReference>
<dbReference type="PANTHER" id="PTHR30385">
    <property type="entry name" value="SIGMA FACTOR F FLAGELLAR"/>
    <property type="match status" value="1"/>
</dbReference>
<comment type="caution">
    <text evidence="7">The sequence shown here is derived from an EMBL/GenBank/DDBJ whole genome shotgun (WGS) entry which is preliminary data.</text>
</comment>
<keyword evidence="1" id="KW-0805">Transcription regulation</keyword>
<gene>
    <name evidence="7" type="ORF">HF872_08015</name>
</gene>
<dbReference type="Pfam" id="PF04545">
    <property type="entry name" value="Sigma70_r4"/>
    <property type="match status" value="1"/>
</dbReference>
<evidence type="ECO:0000259" key="5">
    <source>
        <dbReference type="Pfam" id="PF04542"/>
    </source>
</evidence>
<dbReference type="AlphaFoldDB" id="A0A848BTP8"/>
<feature type="domain" description="RNA polymerase sigma-70 region 4" evidence="6">
    <location>
        <begin position="152"/>
        <end position="199"/>
    </location>
</feature>
<dbReference type="SUPFAM" id="SSF88659">
    <property type="entry name" value="Sigma3 and sigma4 domains of RNA polymerase sigma factors"/>
    <property type="match status" value="1"/>
</dbReference>
<proteinExistence type="predicted"/>
<dbReference type="EMBL" id="JABAFG010000012">
    <property type="protein sequence ID" value="NME28570.1"/>
    <property type="molecule type" value="Genomic_DNA"/>
</dbReference>
<evidence type="ECO:0000256" key="4">
    <source>
        <dbReference type="ARBA" id="ARBA00023163"/>
    </source>
</evidence>
<accession>A0A848BTP8</accession>
<dbReference type="GO" id="GO:0003677">
    <property type="term" value="F:DNA binding"/>
    <property type="evidence" value="ECO:0007669"/>
    <property type="project" value="UniProtKB-KW"/>
</dbReference>
<evidence type="ECO:0000256" key="3">
    <source>
        <dbReference type="ARBA" id="ARBA00023125"/>
    </source>
</evidence>
<evidence type="ECO:0000313" key="8">
    <source>
        <dbReference type="Proteomes" id="UP000591071"/>
    </source>
</evidence>
<dbReference type="Gene3D" id="1.10.10.10">
    <property type="entry name" value="Winged helix-like DNA-binding domain superfamily/Winged helix DNA-binding domain"/>
    <property type="match status" value="1"/>
</dbReference>
<dbReference type="Gene3D" id="1.20.120.1810">
    <property type="match status" value="1"/>
</dbReference>
<dbReference type="Pfam" id="PF04542">
    <property type="entry name" value="Sigma70_r2"/>
    <property type="match status" value="1"/>
</dbReference>